<dbReference type="eggNOG" id="COG4246">
    <property type="taxonomic scope" value="Bacteria"/>
</dbReference>
<dbReference type="InterPro" id="IPR014567">
    <property type="entry name" value="UCP031900"/>
</dbReference>
<dbReference type="Proteomes" id="UP000028701">
    <property type="component" value="Unassembled WGS sequence"/>
</dbReference>
<evidence type="ECO:0000313" key="3">
    <source>
        <dbReference type="Proteomes" id="UP000028701"/>
    </source>
</evidence>
<comment type="caution">
    <text evidence="2">The sequence shown here is derived from an EMBL/GenBank/DDBJ whole genome shotgun (WGS) entry which is preliminary data.</text>
</comment>
<accession>A0A081CTI6</accession>
<sequence>MQGKLRGRRSVVAAAKRSIVGFAACVALLAATLIPSGIAAGTIDVPVSARLISEFKVGSPQKQFGNLEFVGGLVMRSPEPLFGAISSIRFLPNGRNFLAVLDTGHFMAGAIERNSAGLLSGLSNVRIDPMLDETGHEAKRKRDMDSEGLALRGNRAFVSYEQRPRIMIYSTDTLETAKPIGQLPHLIPDNEFRRNAGMETLALSPADGPLRGSMVVVAEASLDNNGNLFAAILEGPRKGLFAVTHDHSFSVTDGAFLPNGDLLLLERRFELSVGIGMRIRRIKADAIKPGAVVDGEILIEAGMSNDIDNMEGMDIIKAADGALHLILVSDDNHSFLQRNVMLEFKLLD</sequence>
<dbReference type="AlphaFoldDB" id="A0A081CTI6"/>
<evidence type="ECO:0000259" key="1">
    <source>
        <dbReference type="Pfam" id="PF13449"/>
    </source>
</evidence>
<dbReference type="EMBL" id="BBJU01000007">
    <property type="protein sequence ID" value="GAK69982.1"/>
    <property type="molecule type" value="Genomic_DNA"/>
</dbReference>
<name>A0A081CTI6_9HYPH</name>
<gene>
    <name evidence="2" type="ORF">RRU01S_07_05110</name>
</gene>
<feature type="domain" description="Phytase-like" evidence="1">
    <location>
        <begin position="81"/>
        <end position="333"/>
    </location>
</feature>
<organism evidence="2 3">
    <name type="scientific">Agrobacterium rubi TR3 = NBRC 13261</name>
    <dbReference type="NCBI Taxonomy" id="1368415"/>
    <lineage>
        <taxon>Bacteria</taxon>
        <taxon>Pseudomonadati</taxon>
        <taxon>Pseudomonadota</taxon>
        <taxon>Alphaproteobacteria</taxon>
        <taxon>Hyphomicrobiales</taxon>
        <taxon>Rhizobiaceae</taxon>
        <taxon>Rhizobium/Agrobacterium group</taxon>
        <taxon>Agrobacterium</taxon>
    </lineage>
</organism>
<evidence type="ECO:0000313" key="2">
    <source>
        <dbReference type="EMBL" id="GAK69982.1"/>
    </source>
</evidence>
<dbReference type="InterPro" id="IPR027372">
    <property type="entry name" value="Phytase-like_dom"/>
</dbReference>
<dbReference type="Pfam" id="PF13449">
    <property type="entry name" value="Phytase-like"/>
    <property type="match status" value="1"/>
</dbReference>
<dbReference type="SUPFAM" id="SSF75011">
    <property type="entry name" value="3-carboxy-cis,cis-mucoante lactonizing enzyme"/>
    <property type="match status" value="1"/>
</dbReference>
<protein>
    <recommendedName>
        <fullName evidence="1">Phytase-like domain-containing protein</fullName>
    </recommendedName>
</protein>
<reference evidence="2 3" key="1">
    <citation type="submission" date="2014-08" db="EMBL/GenBank/DDBJ databases">
        <title>Whole genome shotgun sequence of Rhizobium rubi NBRC 13261.</title>
        <authorList>
            <person name="Katano-Makiyama Y."/>
            <person name="Hosoyama A."/>
            <person name="Hashimoto M."/>
            <person name="Hosoyama Y."/>
            <person name="Noguchi M."/>
            <person name="Tsuchikane K."/>
            <person name="Uohara A."/>
            <person name="Ohji S."/>
            <person name="Ichikawa N."/>
            <person name="Kimura A."/>
            <person name="Yamazoe A."/>
            <person name="Fujita N."/>
        </authorList>
    </citation>
    <scope>NUCLEOTIDE SEQUENCE [LARGE SCALE GENOMIC DNA]</scope>
    <source>
        <strain evidence="2 3">NBRC 13261</strain>
    </source>
</reference>
<dbReference type="PIRSF" id="PIRSF031900">
    <property type="entry name" value="UCP031900"/>
    <property type="match status" value="1"/>
</dbReference>
<proteinExistence type="predicted"/>